<organism evidence="9 10">
    <name type="scientific">Oribacterium sinus</name>
    <dbReference type="NCBI Taxonomy" id="237576"/>
    <lineage>
        <taxon>Bacteria</taxon>
        <taxon>Bacillati</taxon>
        <taxon>Bacillota</taxon>
        <taxon>Clostridia</taxon>
        <taxon>Lachnospirales</taxon>
        <taxon>Lachnospiraceae</taxon>
        <taxon>Oribacterium</taxon>
    </lineage>
</organism>
<dbReference type="InterPro" id="IPR019533">
    <property type="entry name" value="Peptidase_S26"/>
</dbReference>
<sequence>MQEEQDKKKSSRKKPQSFLGELFEWVKILLVAGIAAFLLNNYVIANSTIPTGSMENTIMAGSRVFGSRLHYRFGQVERGDVAIFLYGYQCRNDHQIYRENDKGVCPYDGREDKRNQVIYYVKRVIGMPGDHVEVKKTGEVDAGMIKKLAVQSSSGKVPVGTVYINGKAITESYLPEPMIVDGNQFPEVDVTVPEGCYFMMGDNRNNSADARFWGENQFVKREKMLAKVYICYWPLNRAGFIH</sequence>
<evidence type="ECO:0000256" key="5">
    <source>
        <dbReference type="ARBA" id="ARBA00022801"/>
    </source>
</evidence>
<feature type="transmembrane region" description="Helical" evidence="7">
    <location>
        <begin position="21"/>
        <end position="44"/>
    </location>
</feature>
<evidence type="ECO:0000256" key="1">
    <source>
        <dbReference type="ARBA" id="ARBA00000677"/>
    </source>
</evidence>
<feature type="active site" evidence="6">
    <location>
        <position position="53"/>
    </location>
</feature>
<dbReference type="NCBIfam" id="TIGR02227">
    <property type="entry name" value="sigpep_I_bact"/>
    <property type="match status" value="2"/>
</dbReference>
<comment type="caution">
    <text evidence="9">The sequence shown here is derived from an EMBL/GenBank/DDBJ whole genome shotgun (WGS) entry which is preliminary data.</text>
</comment>
<reference evidence="9 10" key="1">
    <citation type="submission" date="2020-08" db="EMBL/GenBank/DDBJ databases">
        <title>Genomic Encyclopedia of Type Strains, Phase IV (KMG-IV): sequencing the most valuable type-strain genomes for metagenomic binning, comparative biology and taxonomic classification.</title>
        <authorList>
            <person name="Goeker M."/>
        </authorList>
    </citation>
    <scope>NUCLEOTIDE SEQUENCE [LARGE SCALE GENOMIC DNA]</scope>
    <source>
        <strain evidence="9 10">DSM 17245</strain>
    </source>
</reference>
<keyword evidence="7" id="KW-1133">Transmembrane helix</keyword>
<dbReference type="PANTHER" id="PTHR43390:SF1">
    <property type="entry name" value="CHLOROPLAST PROCESSING PEPTIDASE"/>
    <property type="match status" value="1"/>
</dbReference>
<evidence type="ECO:0000313" key="9">
    <source>
        <dbReference type="EMBL" id="MBB6040979.1"/>
    </source>
</evidence>
<dbReference type="Pfam" id="PF10502">
    <property type="entry name" value="Peptidase_S26"/>
    <property type="match status" value="1"/>
</dbReference>
<evidence type="ECO:0000256" key="7">
    <source>
        <dbReference type="RuleBase" id="RU362042"/>
    </source>
</evidence>
<evidence type="ECO:0000256" key="2">
    <source>
        <dbReference type="ARBA" id="ARBA00004401"/>
    </source>
</evidence>
<dbReference type="GO" id="GO:0005886">
    <property type="term" value="C:plasma membrane"/>
    <property type="evidence" value="ECO:0007669"/>
    <property type="project" value="UniProtKB-SubCell"/>
</dbReference>
<proteinExistence type="inferred from homology"/>
<evidence type="ECO:0000259" key="8">
    <source>
        <dbReference type="Pfam" id="PF10502"/>
    </source>
</evidence>
<dbReference type="InterPro" id="IPR000223">
    <property type="entry name" value="Pept_S26A_signal_pept_1"/>
</dbReference>
<accession>A0A7W9SF28</accession>
<dbReference type="AlphaFoldDB" id="A0A7W9SF28"/>
<evidence type="ECO:0000256" key="3">
    <source>
        <dbReference type="ARBA" id="ARBA00009370"/>
    </source>
</evidence>
<evidence type="ECO:0000256" key="6">
    <source>
        <dbReference type="PIRSR" id="PIRSR600223-1"/>
    </source>
</evidence>
<dbReference type="SUPFAM" id="SSF51306">
    <property type="entry name" value="LexA/Signal peptidase"/>
    <property type="match status" value="1"/>
</dbReference>
<evidence type="ECO:0000313" key="10">
    <source>
        <dbReference type="Proteomes" id="UP000522163"/>
    </source>
</evidence>
<dbReference type="GO" id="GO:0009003">
    <property type="term" value="F:signal peptidase activity"/>
    <property type="evidence" value="ECO:0007669"/>
    <property type="project" value="UniProtKB-EC"/>
</dbReference>
<evidence type="ECO:0000256" key="4">
    <source>
        <dbReference type="ARBA" id="ARBA00013208"/>
    </source>
</evidence>
<keyword evidence="5 7" id="KW-0378">Hydrolase</keyword>
<protein>
    <recommendedName>
        <fullName evidence="4 7">Signal peptidase I</fullName>
        <ecNumber evidence="4 7">3.4.21.89</ecNumber>
    </recommendedName>
</protein>
<dbReference type="Gene3D" id="2.10.109.10">
    <property type="entry name" value="Umud Fragment, subunit A"/>
    <property type="match status" value="1"/>
</dbReference>
<dbReference type="PROSITE" id="PS00760">
    <property type="entry name" value="SPASE_I_2"/>
    <property type="match status" value="1"/>
</dbReference>
<dbReference type="InterPro" id="IPR036286">
    <property type="entry name" value="LexA/Signal_pep-like_sf"/>
</dbReference>
<feature type="domain" description="Peptidase S26" evidence="8">
    <location>
        <begin position="23"/>
        <end position="233"/>
    </location>
</feature>
<dbReference type="CDD" id="cd06530">
    <property type="entry name" value="S26_SPase_I"/>
    <property type="match status" value="1"/>
</dbReference>
<dbReference type="EC" id="3.4.21.89" evidence="4 7"/>
<name>A0A7W9SF28_9FIRM</name>
<comment type="subcellular location">
    <subcellularLocation>
        <location evidence="2">Cell membrane</location>
        <topology evidence="2">Single-pass type II membrane protein</topology>
    </subcellularLocation>
    <subcellularLocation>
        <location evidence="7">Membrane</location>
        <topology evidence="7">Single-pass type II membrane protein</topology>
    </subcellularLocation>
</comment>
<dbReference type="PANTHER" id="PTHR43390">
    <property type="entry name" value="SIGNAL PEPTIDASE I"/>
    <property type="match status" value="1"/>
</dbReference>
<feature type="active site" evidence="6">
    <location>
        <position position="122"/>
    </location>
</feature>
<comment type="catalytic activity">
    <reaction evidence="1 7">
        <text>Cleavage of hydrophobic, N-terminal signal or leader sequences from secreted and periplasmic proteins.</text>
        <dbReference type="EC" id="3.4.21.89"/>
    </reaction>
</comment>
<dbReference type="Proteomes" id="UP000522163">
    <property type="component" value="Unassembled WGS sequence"/>
</dbReference>
<dbReference type="InterPro" id="IPR019757">
    <property type="entry name" value="Pept_S26A_signal_pept_1_Lys-AS"/>
</dbReference>
<keyword evidence="7" id="KW-0472">Membrane</keyword>
<gene>
    <name evidence="9" type="ORF">HNQ46_000951</name>
</gene>
<dbReference type="PRINTS" id="PR00727">
    <property type="entry name" value="LEADERPTASE"/>
</dbReference>
<keyword evidence="7" id="KW-0812">Transmembrane</keyword>
<comment type="similarity">
    <text evidence="3 7">Belongs to the peptidase S26 family.</text>
</comment>
<dbReference type="GeneID" id="85014503"/>
<dbReference type="EMBL" id="JACHHH010000004">
    <property type="protein sequence ID" value="MBB6040979.1"/>
    <property type="molecule type" value="Genomic_DNA"/>
</dbReference>
<dbReference type="GO" id="GO:0004252">
    <property type="term" value="F:serine-type endopeptidase activity"/>
    <property type="evidence" value="ECO:0007669"/>
    <property type="project" value="InterPro"/>
</dbReference>
<dbReference type="RefSeq" id="WP_183683458.1">
    <property type="nucleotide sequence ID" value="NZ_CAUVME010000009.1"/>
</dbReference>
<keyword evidence="7" id="KW-0645">Protease</keyword>
<dbReference type="GO" id="GO:0006465">
    <property type="term" value="P:signal peptide processing"/>
    <property type="evidence" value="ECO:0007669"/>
    <property type="project" value="InterPro"/>
</dbReference>